<keyword evidence="3" id="KW-1185">Reference proteome</keyword>
<dbReference type="OrthoDB" id="4703237at2"/>
<proteinExistence type="predicted"/>
<name>A0A378TB45_9MYCO</name>
<evidence type="ECO:0000313" key="3">
    <source>
        <dbReference type="Proteomes" id="UP000254978"/>
    </source>
</evidence>
<organism evidence="2 3">
    <name type="scientific">Mycolicibacterium tokaiense</name>
    <dbReference type="NCBI Taxonomy" id="39695"/>
    <lineage>
        <taxon>Bacteria</taxon>
        <taxon>Bacillati</taxon>
        <taxon>Actinomycetota</taxon>
        <taxon>Actinomycetes</taxon>
        <taxon>Mycobacteriales</taxon>
        <taxon>Mycobacteriaceae</taxon>
        <taxon>Mycolicibacterium</taxon>
    </lineage>
</organism>
<dbReference type="Proteomes" id="UP000254978">
    <property type="component" value="Unassembled WGS sequence"/>
</dbReference>
<sequence length="224" mass="23139">MSEHHAGSSSEIPWSAVFDPSVNVRALGEIQARGFRAATELVDRFVRTTDAPGGHAASASDRHGGPTAENSGPAAPSGFASMISAWQGLVSQWADTVQTAPANRRGACASVDLPMSAAEGCVAIHAAVREDATAVVWLHNSGDTDLGEVRLRCGDLMAHDGSRITSEAIGFDPGSTSMPSRSSRGVRVVVGVTAETRAGIYHGTLLVHGHPGVWLPVTLTVPGA</sequence>
<dbReference type="RefSeq" id="WP_115278001.1">
    <property type="nucleotide sequence ID" value="NZ_AP022600.1"/>
</dbReference>
<reference evidence="2 3" key="1">
    <citation type="submission" date="2018-06" db="EMBL/GenBank/DDBJ databases">
        <authorList>
            <consortium name="Pathogen Informatics"/>
            <person name="Doyle S."/>
        </authorList>
    </citation>
    <scope>NUCLEOTIDE SEQUENCE [LARGE SCALE GENOMIC DNA]</scope>
    <source>
        <strain evidence="2 3">NCTC10821</strain>
    </source>
</reference>
<dbReference type="AlphaFoldDB" id="A0A378TB45"/>
<gene>
    <name evidence="2" type="ORF">NCTC10821_01474</name>
</gene>
<dbReference type="EMBL" id="UGQT01000001">
    <property type="protein sequence ID" value="STZ57969.1"/>
    <property type="molecule type" value="Genomic_DNA"/>
</dbReference>
<evidence type="ECO:0000256" key="1">
    <source>
        <dbReference type="SAM" id="MobiDB-lite"/>
    </source>
</evidence>
<accession>A0A378TB45</accession>
<evidence type="ECO:0000313" key="2">
    <source>
        <dbReference type="EMBL" id="STZ57969.1"/>
    </source>
</evidence>
<protein>
    <submittedName>
        <fullName evidence="2">Uncharacterized protein</fullName>
    </submittedName>
</protein>
<feature type="region of interest" description="Disordered" evidence="1">
    <location>
        <begin position="52"/>
        <end position="76"/>
    </location>
</feature>